<dbReference type="InterPro" id="IPR011041">
    <property type="entry name" value="Quinoprot_gluc/sorb_DH_b-prop"/>
</dbReference>
<dbReference type="EMBL" id="UINC01018659">
    <property type="protein sequence ID" value="SVA78575.1"/>
    <property type="molecule type" value="Genomic_DNA"/>
</dbReference>
<dbReference type="GO" id="GO:0030246">
    <property type="term" value="F:carbohydrate binding"/>
    <property type="evidence" value="ECO:0007669"/>
    <property type="project" value="InterPro"/>
</dbReference>
<proteinExistence type="predicted"/>
<dbReference type="GO" id="GO:0016052">
    <property type="term" value="P:carbohydrate catabolic process"/>
    <property type="evidence" value="ECO:0007669"/>
    <property type="project" value="InterPro"/>
</dbReference>
<dbReference type="SUPFAM" id="SSF50952">
    <property type="entry name" value="Soluble quinoprotein glucose dehydrogenase"/>
    <property type="match status" value="1"/>
</dbReference>
<dbReference type="SUPFAM" id="SSF49344">
    <property type="entry name" value="CBD9-like"/>
    <property type="match status" value="1"/>
</dbReference>
<reference evidence="2" key="1">
    <citation type="submission" date="2018-05" db="EMBL/GenBank/DDBJ databases">
        <authorList>
            <person name="Lanie J.A."/>
            <person name="Ng W.-L."/>
            <person name="Kazmierczak K.M."/>
            <person name="Andrzejewski T.M."/>
            <person name="Davidsen T.M."/>
            <person name="Wayne K.J."/>
            <person name="Tettelin H."/>
            <person name="Glass J.I."/>
            <person name="Rusch D."/>
            <person name="Podicherti R."/>
            <person name="Tsui H.-C.T."/>
            <person name="Winkler M.E."/>
        </authorList>
    </citation>
    <scope>NUCLEOTIDE SEQUENCE</scope>
</reference>
<dbReference type="GO" id="GO:0004553">
    <property type="term" value="F:hydrolase activity, hydrolyzing O-glycosyl compounds"/>
    <property type="evidence" value="ECO:0007669"/>
    <property type="project" value="InterPro"/>
</dbReference>
<dbReference type="InterPro" id="IPR010502">
    <property type="entry name" value="Carb-bd_dom_fam9"/>
</dbReference>
<evidence type="ECO:0000259" key="1">
    <source>
        <dbReference type="Pfam" id="PF06452"/>
    </source>
</evidence>
<name>A0A381YNH9_9ZZZZ</name>
<feature type="domain" description="Carbohydrate-binding" evidence="1">
    <location>
        <begin position="73"/>
        <end position="233"/>
    </location>
</feature>
<dbReference type="Gene3D" id="2.120.10.30">
    <property type="entry name" value="TolB, C-terminal domain"/>
    <property type="match status" value="1"/>
</dbReference>
<sequence length="894" mass="95265">MRLNRLILFGIVAAALRSLPALANGIEEGRDAFSAGVASIEVDGVAADWADIRFLGNVKFRAENGELVLFEEYAGGHWSGPDDHSSAVAFAWESDSLYLGVVVTDDSHEHASANAWNGDGVQVVFANAARDTVTHLYNFALHDDGHVIADHERGPGPYEAAIKRAGFVTTYEARFTPASLGVDRFRSGQKLGIGVCVNDGDKGEPGQKGWSGWGPHAAVFGKTASETGLVTLTGSSGDGDDGWIGELSLVGEGATWNYLDNGSNQGAAWRKPGFNDSGWKTGKAPFGYGDGDETTRLDFGGNANAKHITTYFRHMFMVNRHDTIPALSLQLMRDDGAVVYLNGQEIVRDNMPSAPAAISHQTRASSVVDGHDEHHFYPHEIDPAGLVEGANLLAVEVHQGNPTSSDLRFNLKLEAHAGETEEGHEHEPAPLQLLGPGVNAADFRVTRFTTGLDFPLGMQALADGSLLVVVSEPSGGGDSFWNSSGKLVRLMDADGDGHADEPGRTLYGGLPSAQTSLRVAGNLVLVTGQGKNRPITILRLGENPAAPLTLAGRIRINYPSGGWWHPHSALAHRATPGQPDAIDLFFQIGSDSNYAVTKKTATLSSDIGVRGTLRGDSVYMVTLTDRDGKVTGSNLTRIATGLRNAAGFAIHPETGDLYLQDNGIDGFSDSNEPHSADELNVIAAAQIGGKIEDFGFPFSHVRYRTGQVVGGGIQPWVAFQPLPDPKTGAEAEGPNDICFAPPEFPEGLNHGLFVGFHGRFNYAGTGNEENPLVYVDLETGNYFHFIGVDEPGVGHLDGLLATRDSLFVADLTARGNVSKGAGAGVIYQIKSLASPEPLTLQIIRKGDGMELAWEHGELQEASRLVGPWADLEDAASPYAMSAGSSQRFFRLKAH</sequence>
<dbReference type="InterPro" id="IPR011042">
    <property type="entry name" value="6-blade_b-propeller_TolB-like"/>
</dbReference>
<dbReference type="Pfam" id="PF06452">
    <property type="entry name" value="CBM9_1"/>
    <property type="match status" value="1"/>
</dbReference>
<dbReference type="Gene3D" id="2.60.120.260">
    <property type="entry name" value="Galactose-binding domain-like"/>
    <property type="match status" value="1"/>
</dbReference>
<gene>
    <name evidence="2" type="ORF">METZ01_LOCUS131429</name>
</gene>
<dbReference type="Gene3D" id="2.60.40.1190">
    <property type="match status" value="1"/>
</dbReference>
<organism evidence="2">
    <name type="scientific">marine metagenome</name>
    <dbReference type="NCBI Taxonomy" id="408172"/>
    <lineage>
        <taxon>unclassified sequences</taxon>
        <taxon>metagenomes</taxon>
        <taxon>ecological metagenomes</taxon>
    </lineage>
</organism>
<dbReference type="AlphaFoldDB" id="A0A381YNH9"/>
<protein>
    <recommendedName>
        <fullName evidence="1">Carbohydrate-binding domain-containing protein</fullName>
    </recommendedName>
</protein>
<evidence type="ECO:0000313" key="2">
    <source>
        <dbReference type="EMBL" id="SVA78575.1"/>
    </source>
</evidence>
<accession>A0A381YNH9</accession>